<comment type="caution">
    <text evidence="1">The sequence shown here is derived from an EMBL/GenBank/DDBJ whole genome shotgun (WGS) entry which is preliminary data.</text>
</comment>
<reference evidence="1" key="2">
    <citation type="submission" date="2022-10" db="EMBL/GenBank/DDBJ databases">
        <authorList>
            <person name="Kostovova I."/>
            <person name="Moravkova M."/>
            <person name="Pechar R."/>
        </authorList>
    </citation>
    <scope>NUCLEOTIDE SEQUENCE</scope>
    <source>
        <strain evidence="1">M597B</strain>
    </source>
</reference>
<name>A0AAW6BC40_LACAM</name>
<gene>
    <name evidence="1" type="ORF">ODV14_09590</name>
</gene>
<accession>A0AAW6BC40</accession>
<dbReference type="RefSeq" id="WP_271874298.1">
    <property type="nucleotide sequence ID" value="NZ_JAOTHD010000040.1"/>
</dbReference>
<protein>
    <recommendedName>
        <fullName evidence="3">Surface layer protein A domain-containing protein</fullName>
    </recommendedName>
</protein>
<proteinExistence type="predicted"/>
<reference evidence="1" key="1">
    <citation type="journal article" date="2022" name="Microorganisms">
        <title>Antibiotic Susceptibility, Resistance Gene Determinants and Corresponding Genomic Regions in Lactobacillus amylovorus Isolates Derived from Wild Boars and Domestic Pigs.</title>
        <authorList>
            <person name="Moravkova M."/>
            <person name="Kostovova I."/>
            <person name="Kavanova K."/>
            <person name="Pechar R."/>
            <person name="Stanek S."/>
            <person name="Brychta A."/>
            <person name="Zeman M."/>
            <person name="Kubasova T."/>
        </authorList>
    </citation>
    <scope>NUCLEOTIDE SEQUENCE</scope>
    <source>
        <strain evidence="1">M597B</strain>
    </source>
</reference>
<evidence type="ECO:0000313" key="2">
    <source>
        <dbReference type="Proteomes" id="UP001141961"/>
    </source>
</evidence>
<dbReference type="EMBL" id="JAOTHD010000040">
    <property type="protein sequence ID" value="MDB6247548.1"/>
    <property type="molecule type" value="Genomic_DNA"/>
</dbReference>
<evidence type="ECO:0008006" key="3">
    <source>
        <dbReference type="Google" id="ProtNLM"/>
    </source>
</evidence>
<dbReference type="AlphaFoldDB" id="A0AAW6BC40"/>
<sequence>MVATTVSSGMFSVKTTEVKASTSTQTALKNWNKAKAADKNLVKAEMEYSNAEAKPGVKYHVNRVFKMGKRSYAQIKLGRKYVKFI</sequence>
<dbReference type="Proteomes" id="UP001141961">
    <property type="component" value="Unassembled WGS sequence"/>
</dbReference>
<evidence type="ECO:0000313" key="1">
    <source>
        <dbReference type="EMBL" id="MDB6247548.1"/>
    </source>
</evidence>
<organism evidence="1 2">
    <name type="scientific">Lactobacillus amylovorus</name>
    <dbReference type="NCBI Taxonomy" id="1604"/>
    <lineage>
        <taxon>Bacteria</taxon>
        <taxon>Bacillati</taxon>
        <taxon>Bacillota</taxon>
        <taxon>Bacilli</taxon>
        <taxon>Lactobacillales</taxon>
        <taxon>Lactobacillaceae</taxon>
        <taxon>Lactobacillus</taxon>
    </lineage>
</organism>